<dbReference type="InterPro" id="IPR010982">
    <property type="entry name" value="Lambda_DNA-bd_dom_sf"/>
</dbReference>
<dbReference type="PROSITE" id="PS50943">
    <property type="entry name" value="HTH_CROC1"/>
    <property type="match status" value="1"/>
</dbReference>
<gene>
    <name evidence="2" type="ORF">DEA61_01915</name>
</gene>
<dbReference type="PANTHER" id="PTHR34322:SF2">
    <property type="entry name" value="TRANSPOSASE IS200-LIKE DOMAIN-CONTAINING PROTEIN"/>
    <property type="match status" value="1"/>
</dbReference>
<dbReference type="Gene3D" id="3.30.70.1290">
    <property type="entry name" value="Transposase IS200-like"/>
    <property type="match status" value="1"/>
</dbReference>
<sequence>MPRKSRVKSKSGYYHVMLRGNEKKNIFNNDDDKKRFIEILAEKKLDGKFYLTAFCLMSNHVHLMIKEGNEDLSSSIKRIAGTYVSYFNKKYDRTGHLFQDRFRSEPVEDESYVIALVRYIHQNPVKAGLVKEVSDYKWSSYSCYLNDNDKMCQIIDTELILGIFSDDKKKAIEQFKKYMEQTEGTEIFIDIEEEKMSTEEAKELFKKMAMEFGIKDIENLEIKKRKEWHDLIKKYREKTGLSIKDIASIAGVTRYSIHKILKEKGKA</sequence>
<dbReference type="GO" id="GO:0006313">
    <property type="term" value="P:DNA transposition"/>
    <property type="evidence" value="ECO:0007669"/>
    <property type="project" value="InterPro"/>
</dbReference>
<dbReference type="EMBL" id="DOLB01000043">
    <property type="protein sequence ID" value="HBT48620.1"/>
    <property type="molecule type" value="Genomic_DNA"/>
</dbReference>
<protein>
    <submittedName>
        <fullName evidence="2">Transposase</fullName>
    </submittedName>
</protein>
<evidence type="ECO:0000259" key="1">
    <source>
        <dbReference type="PROSITE" id="PS50943"/>
    </source>
</evidence>
<dbReference type="InterPro" id="IPR002686">
    <property type="entry name" value="Transposase_17"/>
</dbReference>
<dbReference type="Pfam" id="PF01797">
    <property type="entry name" value="Y1_Tnp"/>
    <property type="match status" value="1"/>
</dbReference>
<proteinExistence type="predicted"/>
<dbReference type="InterPro" id="IPR036515">
    <property type="entry name" value="Transposase_17_sf"/>
</dbReference>
<dbReference type="InterPro" id="IPR001387">
    <property type="entry name" value="Cro/C1-type_HTH"/>
</dbReference>
<dbReference type="CDD" id="cd00093">
    <property type="entry name" value="HTH_XRE"/>
    <property type="match status" value="1"/>
</dbReference>
<dbReference type="SUPFAM" id="SSF143422">
    <property type="entry name" value="Transposase IS200-like"/>
    <property type="match status" value="1"/>
</dbReference>
<dbReference type="RefSeq" id="WP_009610911.1">
    <property type="nucleotide sequence ID" value="NZ_DOLB01000043.1"/>
</dbReference>
<organism evidence="2 3">
    <name type="scientific">Caldanaerobacter subterraneus</name>
    <dbReference type="NCBI Taxonomy" id="911092"/>
    <lineage>
        <taxon>Bacteria</taxon>
        <taxon>Bacillati</taxon>
        <taxon>Bacillota</taxon>
        <taxon>Clostridia</taxon>
        <taxon>Thermoanaerobacterales</taxon>
        <taxon>Thermoanaerobacteraceae</taxon>
        <taxon>Caldanaerobacter</taxon>
    </lineage>
</organism>
<dbReference type="GO" id="GO:0003677">
    <property type="term" value="F:DNA binding"/>
    <property type="evidence" value="ECO:0007669"/>
    <property type="project" value="InterPro"/>
</dbReference>
<accession>A0A101E4F8</accession>
<evidence type="ECO:0000313" key="3">
    <source>
        <dbReference type="Proteomes" id="UP000264445"/>
    </source>
</evidence>
<comment type="caution">
    <text evidence="2">The sequence shown here is derived from an EMBL/GenBank/DDBJ whole genome shotgun (WGS) entry which is preliminary data.</text>
</comment>
<dbReference type="SMART" id="SM01321">
    <property type="entry name" value="Y1_Tnp"/>
    <property type="match status" value="1"/>
</dbReference>
<dbReference type="AlphaFoldDB" id="A0A101E4F8"/>
<name>A0A101E4F8_9THEO</name>
<dbReference type="Proteomes" id="UP000264445">
    <property type="component" value="Unassembled WGS sequence"/>
</dbReference>
<evidence type="ECO:0000313" key="2">
    <source>
        <dbReference type="EMBL" id="HBT48620.1"/>
    </source>
</evidence>
<dbReference type="SUPFAM" id="SSF47413">
    <property type="entry name" value="lambda repressor-like DNA-binding domains"/>
    <property type="match status" value="1"/>
</dbReference>
<reference evidence="2 3" key="1">
    <citation type="journal article" date="2018" name="Nat. Biotechnol.">
        <title>A standardized bacterial taxonomy based on genome phylogeny substantially revises the tree of life.</title>
        <authorList>
            <person name="Parks D.H."/>
            <person name="Chuvochina M."/>
            <person name="Waite D.W."/>
            <person name="Rinke C."/>
            <person name="Skarshewski A."/>
            <person name="Chaumeil P.A."/>
            <person name="Hugenholtz P."/>
        </authorList>
    </citation>
    <scope>NUCLEOTIDE SEQUENCE [LARGE SCALE GENOMIC DNA]</scope>
    <source>
        <strain evidence="2">UBA12544</strain>
    </source>
</reference>
<feature type="domain" description="HTH cro/C1-type" evidence="1">
    <location>
        <begin position="232"/>
        <end position="264"/>
    </location>
</feature>
<dbReference type="NCBIfam" id="NF047646">
    <property type="entry name" value="REP_Tyr_transpos"/>
    <property type="match status" value="1"/>
</dbReference>
<dbReference type="GO" id="GO:0004803">
    <property type="term" value="F:transposase activity"/>
    <property type="evidence" value="ECO:0007669"/>
    <property type="project" value="InterPro"/>
</dbReference>
<dbReference type="PANTHER" id="PTHR34322">
    <property type="entry name" value="TRANSPOSASE, Y1_TNP DOMAIN-CONTAINING"/>
    <property type="match status" value="1"/>
</dbReference>